<name>A0A1R4HD48_9GAMM</name>
<evidence type="ECO:0000313" key="2">
    <source>
        <dbReference type="EMBL" id="SJM94144.1"/>
    </source>
</evidence>
<evidence type="ECO:0000313" key="3">
    <source>
        <dbReference type="Proteomes" id="UP000195442"/>
    </source>
</evidence>
<gene>
    <name evidence="2" type="ORF">CRENPOLYSF2_3780007</name>
</gene>
<organism evidence="2 3">
    <name type="scientific">Crenothrix polyspora</name>
    <dbReference type="NCBI Taxonomy" id="360316"/>
    <lineage>
        <taxon>Bacteria</taxon>
        <taxon>Pseudomonadati</taxon>
        <taxon>Pseudomonadota</taxon>
        <taxon>Gammaproteobacteria</taxon>
        <taxon>Methylococcales</taxon>
        <taxon>Crenotrichaceae</taxon>
        <taxon>Crenothrix</taxon>
    </lineage>
</organism>
<sequence>MHKVTTKRQVTLPQAVCNAIALQPGDYVEVFARDGVAHIVKMNSGNLAGKFSALVKGKAFPSVDELKDVIKKRATEKFLNDSN</sequence>
<dbReference type="Gene3D" id="2.10.260.10">
    <property type="match status" value="1"/>
</dbReference>
<evidence type="ECO:0000259" key="1">
    <source>
        <dbReference type="SMART" id="SM00966"/>
    </source>
</evidence>
<dbReference type="Proteomes" id="UP000195442">
    <property type="component" value="Unassembled WGS sequence"/>
</dbReference>
<dbReference type="AlphaFoldDB" id="A0A1R4HD48"/>
<protein>
    <recommendedName>
        <fullName evidence="1">SpoVT-AbrB domain-containing protein</fullName>
    </recommendedName>
</protein>
<keyword evidence="3" id="KW-1185">Reference proteome</keyword>
<dbReference type="GO" id="GO:0003677">
    <property type="term" value="F:DNA binding"/>
    <property type="evidence" value="ECO:0007669"/>
    <property type="project" value="InterPro"/>
</dbReference>
<feature type="domain" description="SpoVT-AbrB" evidence="1">
    <location>
        <begin position="2"/>
        <end position="47"/>
    </location>
</feature>
<dbReference type="OrthoDB" id="5519374at2"/>
<dbReference type="NCBIfam" id="TIGR01439">
    <property type="entry name" value="lp_hng_hel_AbrB"/>
    <property type="match status" value="1"/>
</dbReference>
<dbReference type="SMART" id="SM00966">
    <property type="entry name" value="SpoVT_AbrB"/>
    <property type="match status" value="1"/>
</dbReference>
<dbReference type="InterPro" id="IPR007159">
    <property type="entry name" value="SpoVT-AbrB_dom"/>
</dbReference>
<dbReference type="Pfam" id="PF04014">
    <property type="entry name" value="MazE_antitoxin"/>
    <property type="match status" value="1"/>
</dbReference>
<dbReference type="RefSeq" id="WP_087147672.1">
    <property type="nucleotide sequence ID" value="NZ_FUKJ01000310.1"/>
</dbReference>
<accession>A0A1R4HD48</accession>
<reference evidence="3" key="1">
    <citation type="submission" date="2017-02" db="EMBL/GenBank/DDBJ databases">
        <authorList>
            <person name="Daims H."/>
        </authorList>
    </citation>
    <scope>NUCLEOTIDE SEQUENCE [LARGE SCALE GENOMIC DNA]</scope>
</reference>
<dbReference type="InterPro" id="IPR037914">
    <property type="entry name" value="SpoVT-AbrB_sf"/>
</dbReference>
<dbReference type="SUPFAM" id="SSF89447">
    <property type="entry name" value="AbrB/MazE/MraZ-like"/>
    <property type="match status" value="1"/>
</dbReference>
<dbReference type="EMBL" id="FUKJ01000310">
    <property type="protein sequence ID" value="SJM94144.1"/>
    <property type="molecule type" value="Genomic_DNA"/>
</dbReference>
<proteinExistence type="predicted"/>